<accession>A0A9D4I621</accession>
<dbReference type="AlphaFoldDB" id="A0A9D4I621"/>
<gene>
    <name evidence="2" type="ORF">DPMN_184076</name>
</gene>
<evidence type="ECO:0000313" key="2">
    <source>
        <dbReference type="EMBL" id="KAH3749575.1"/>
    </source>
</evidence>
<keyword evidence="1" id="KW-0812">Transmembrane</keyword>
<evidence type="ECO:0000256" key="1">
    <source>
        <dbReference type="SAM" id="Phobius"/>
    </source>
</evidence>
<evidence type="ECO:0000313" key="3">
    <source>
        <dbReference type="Proteomes" id="UP000828390"/>
    </source>
</evidence>
<keyword evidence="1" id="KW-1133">Transmembrane helix</keyword>
<keyword evidence="1" id="KW-0472">Membrane</keyword>
<proteinExistence type="predicted"/>
<protein>
    <submittedName>
        <fullName evidence="2">Uncharacterized protein</fullName>
    </submittedName>
</protein>
<organism evidence="2 3">
    <name type="scientific">Dreissena polymorpha</name>
    <name type="common">Zebra mussel</name>
    <name type="synonym">Mytilus polymorpha</name>
    <dbReference type="NCBI Taxonomy" id="45954"/>
    <lineage>
        <taxon>Eukaryota</taxon>
        <taxon>Metazoa</taxon>
        <taxon>Spiralia</taxon>
        <taxon>Lophotrochozoa</taxon>
        <taxon>Mollusca</taxon>
        <taxon>Bivalvia</taxon>
        <taxon>Autobranchia</taxon>
        <taxon>Heteroconchia</taxon>
        <taxon>Euheterodonta</taxon>
        <taxon>Imparidentia</taxon>
        <taxon>Neoheterodontei</taxon>
        <taxon>Myida</taxon>
        <taxon>Dreissenoidea</taxon>
        <taxon>Dreissenidae</taxon>
        <taxon>Dreissena</taxon>
    </lineage>
</organism>
<feature type="transmembrane region" description="Helical" evidence="1">
    <location>
        <begin position="31"/>
        <end position="49"/>
    </location>
</feature>
<reference evidence="2" key="2">
    <citation type="submission" date="2020-11" db="EMBL/GenBank/DDBJ databases">
        <authorList>
            <person name="McCartney M.A."/>
            <person name="Auch B."/>
            <person name="Kono T."/>
            <person name="Mallez S."/>
            <person name="Becker A."/>
            <person name="Gohl D.M."/>
            <person name="Silverstein K.A.T."/>
            <person name="Koren S."/>
            <person name="Bechman K.B."/>
            <person name="Herman A."/>
            <person name="Abrahante J.E."/>
            <person name="Garbe J."/>
        </authorList>
    </citation>
    <scope>NUCLEOTIDE SEQUENCE</scope>
    <source>
        <strain evidence="2">Duluth1</strain>
        <tissue evidence="2">Whole animal</tissue>
    </source>
</reference>
<keyword evidence="3" id="KW-1185">Reference proteome</keyword>
<name>A0A9D4I621_DREPO</name>
<comment type="caution">
    <text evidence="2">The sequence shown here is derived from an EMBL/GenBank/DDBJ whole genome shotgun (WGS) entry which is preliminary data.</text>
</comment>
<sequence length="58" mass="6638">MDLFALFLPTNHKLTSEDYHTPAGAWLMRAHNLHVLAVLPALIGLVYVVPQLRHFRCE</sequence>
<dbReference type="Proteomes" id="UP000828390">
    <property type="component" value="Unassembled WGS sequence"/>
</dbReference>
<reference evidence="2" key="1">
    <citation type="journal article" date="2019" name="bioRxiv">
        <title>The Genome of the Zebra Mussel, Dreissena polymorpha: A Resource for Invasive Species Research.</title>
        <authorList>
            <person name="McCartney M.A."/>
            <person name="Auch B."/>
            <person name="Kono T."/>
            <person name="Mallez S."/>
            <person name="Zhang Y."/>
            <person name="Obille A."/>
            <person name="Becker A."/>
            <person name="Abrahante J.E."/>
            <person name="Garbe J."/>
            <person name="Badalamenti J.P."/>
            <person name="Herman A."/>
            <person name="Mangelson H."/>
            <person name="Liachko I."/>
            <person name="Sullivan S."/>
            <person name="Sone E.D."/>
            <person name="Koren S."/>
            <person name="Silverstein K.A.T."/>
            <person name="Beckman K.B."/>
            <person name="Gohl D.M."/>
        </authorList>
    </citation>
    <scope>NUCLEOTIDE SEQUENCE</scope>
    <source>
        <strain evidence="2">Duluth1</strain>
        <tissue evidence="2">Whole animal</tissue>
    </source>
</reference>
<dbReference type="EMBL" id="JAIWYP010000010">
    <property type="protein sequence ID" value="KAH3749575.1"/>
    <property type="molecule type" value="Genomic_DNA"/>
</dbReference>